<dbReference type="InterPro" id="IPR049730">
    <property type="entry name" value="SNF2/RAD54-like_C"/>
</dbReference>
<dbReference type="PROSITE" id="PS51194">
    <property type="entry name" value="HELICASE_CTER"/>
    <property type="match status" value="1"/>
</dbReference>
<evidence type="ECO:0000313" key="8">
    <source>
        <dbReference type="Proteomes" id="UP000257014"/>
    </source>
</evidence>
<dbReference type="Proteomes" id="UP000257014">
    <property type="component" value="Unassembled WGS sequence"/>
</dbReference>
<evidence type="ECO:0000256" key="4">
    <source>
        <dbReference type="ARBA" id="ARBA00022840"/>
    </source>
</evidence>
<dbReference type="InterPro" id="IPR027417">
    <property type="entry name" value="P-loop_NTPase"/>
</dbReference>
<evidence type="ECO:0000259" key="6">
    <source>
        <dbReference type="PROSITE" id="PS51194"/>
    </source>
</evidence>
<keyword evidence="1" id="KW-0547">Nucleotide-binding</keyword>
<dbReference type="Gene3D" id="3.40.50.300">
    <property type="entry name" value="P-loop containing nucleotide triphosphate hydrolases"/>
    <property type="match status" value="1"/>
</dbReference>
<evidence type="ECO:0000256" key="1">
    <source>
        <dbReference type="ARBA" id="ARBA00022741"/>
    </source>
</evidence>
<dbReference type="InterPro" id="IPR001650">
    <property type="entry name" value="Helicase_C-like"/>
</dbReference>
<dbReference type="SUPFAM" id="SSF52540">
    <property type="entry name" value="P-loop containing nucleoside triphosphate hydrolases"/>
    <property type="match status" value="2"/>
</dbReference>
<reference evidence="7 8" key="1">
    <citation type="submission" date="2018-03" db="EMBL/GenBank/DDBJ databases">
        <authorList>
            <person name="Keele B.F."/>
        </authorList>
    </citation>
    <scope>NUCLEOTIDE SEQUENCE [LARGE SCALE GENOMIC DNA]</scope>
    <source>
        <strain evidence="7">ZCTH4_d</strain>
    </source>
</reference>
<dbReference type="CDD" id="cd18011">
    <property type="entry name" value="DEXDc_RapA"/>
    <property type="match status" value="1"/>
</dbReference>
<dbReference type="InterPro" id="IPR038718">
    <property type="entry name" value="SNF2-like_sf"/>
</dbReference>
<dbReference type="GO" id="GO:0005524">
    <property type="term" value="F:ATP binding"/>
    <property type="evidence" value="ECO:0007669"/>
    <property type="project" value="UniProtKB-KW"/>
</dbReference>
<dbReference type="Gene3D" id="3.40.50.10810">
    <property type="entry name" value="Tandem AAA-ATPase domain"/>
    <property type="match status" value="1"/>
</dbReference>
<keyword evidence="2" id="KW-0378">Hydrolase</keyword>
<dbReference type="Pfam" id="PF00176">
    <property type="entry name" value="SNF2-rel_dom"/>
    <property type="match status" value="1"/>
</dbReference>
<feature type="domain" description="Helicase ATP-binding" evidence="5">
    <location>
        <begin position="70"/>
        <end position="224"/>
    </location>
</feature>
<dbReference type="CDD" id="cd18793">
    <property type="entry name" value="SF2_C_SNF"/>
    <property type="match status" value="1"/>
</dbReference>
<evidence type="ECO:0000256" key="2">
    <source>
        <dbReference type="ARBA" id="ARBA00022801"/>
    </source>
</evidence>
<keyword evidence="4" id="KW-0067">ATP-binding</keyword>
<accession>A0A3E0K8U1</accession>
<dbReference type="Pfam" id="PF00271">
    <property type="entry name" value="Helicase_C"/>
    <property type="match status" value="1"/>
</dbReference>
<dbReference type="PROSITE" id="PS51192">
    <property type="entry name" value="HELICASE_ATP_BIND_1"/>
    <property type="match status" value="1"/>
</dbReference>
<dbReference type="InterPro" id="IPR014001">
    <property type="entry name" value="Helicase_ATP-bd"/>
</dbReference>
<evidence type="ECO:0000259" key="5">
    <source>
        <dbReference type="PROSITE" id="PS51192"/>
    </source>
</evidence>
<protein>
    <submittedName>
        <fullName evidence="7">ATP-dependent helicase</fullName>
    </submittedName>
</protein>
<organism evidence="7 8">
    <name type="scientific">Caldibacillus debilis</name>
    <dbReference type="NCBI Taxonomy" id="301148"/>
    <lineage>
        <taxon>Bacteria</taxon>
        <taxon>Bacillati</taxon>
        <taxon>Bacillota</taxon>
        <taxon>Bacilli</taxon>
        <taxon>Bacillales</taxon>
        <taxon>Bacillaceae</taxon>
        <taxon>Caldibacillus</taxon>
    </lineage>
</organism>
<dbReference type="InterPro" id="IPR057342">
    <property type="entry name" value="DEXDc_RapA"/>
</dbReference>
<dbReference type="SMART" id="SM00490">
    <property type="entry name" value="HELICc"/>
    <property type="match status" value="1"/>
</dbReference>
<dbReference type="GO" id="GO:0004386">
    <property type="term" value="F:helicase activity"/>
    <property type="evidence" value="ECO:0007669"/>
    <property type="project" value="UniProtKB-KW"/>
</dbReference>
<evidence type="ECO:0000256" key="3">
    <source>
        <dbReference type="ARBA" id="ARBA00022806"/>
    </source>
</evidence>
<keyword evidence="3 7" id="KW-0347">Helicase</keyword>
<dbReference type="EMBL" id="QEWE01000002">
    <property type="protein sequence ID" value="REJ31591.1"/>
    <property type="molecule type" value="Genomic_DNA"/>
</dbReference>
<dbReference type="GO" id="GO:0016787">
    <property type="term" value="F:hydrolase activity"/>
    <property type="evidence" value="ECO:0007669"/>
    <property type="project" value="UniProtKB-KW"/>
</dbReference>
<dbReference type="AlphaFoldDB" id="A0A3E0K8U1"/>
<sequence length="561" mass="64990">MDVPIRFDLTWREEFLMRMKEDGPWAGWELYRLAYDCANRFLIGEFTGLAAPAFLPHLKPLPHQLETAKTVVEKMNGRAILADEVGLGKTIEAGLILKEYLIRGLAKKVLILVPASLVTQWVSELNQKFFIPAVAPKKAYNWEGEDIIVCSLDTAKKSPHREIILKQRYDFVIVDEAHKLKNHKTKNYAFVQSLNKKFCLLLTATPIQNKAEEIFHLVTLLKPGHLGTYSEFLGKFKRKNDIANDIRLKELVRKVMVRNRREDTHIRWPKRRVENIWLDFSREEQDLYQALSEFRSELSPHAFPAITLLREACSSREAVYVSLKNLWRKLDPPPADLQEKFREIVDKMGRIRVNSKAEKALELIGQIGEKVILFTEYRATQLYLQWFFKRHGISSVPYRGGFKRGKKDWMKELFQNHAQVFISTEAGGEGINLQFCRHIINFDLPWNPMRLEQRIGRIHRVGQEKDVVIYNFAVKDTIEEHMVNLLYEKIKIFERVIGELDDILMKLDAGPFQDYLQDALVHSTSEGEARIKLENLSSMIDFANGFKEGISREAAGNPPVS</sequence>
<comment type="caution">
    <text evidence="7">The sequence shown here is derived from an EMBL/GenBank/DDBJ whole genome shotgun (WGS) entry which is preliminary data.</text>
</comment>
<feature type="domain" description="Helicase C-terminal" evidence="6">
    <location>
        <begin position="359"/>
        <end position="508"/>
    </location>
</feature>
<gene>
    <name evidence="7" type="ORF">C6P37_00060</name>
</gene>
<dbReference type="SMART" id="SM00487">
    <property type="entry name" value="DEXDc"/>
    <property type="match status" value="1"/>
</dbReference>
<dbReference type="InterPro" id="IPR000330">
    <property type="entry name" value="SNF2_N"/>
</dbReference>
<proteinExistence type="predicted"/>
<dbReference type="RefSeq" id="WP_276642043.1">
    <property type="nucleotide sequence ID" value="NZ_JBAIZG010000012.1"/>
</dbReference>
<name>A0A3E0K8U1_9BACI</name>
<evidence type="ECO:0000313" key="7">
    <source>
        <dbReference type="EMBL" id="REJ31591.1"/>
    </source>
</evidence>
<dbReference type="PANTHER" id="PTHR10799">
    <property type="entry name" value="SNF2/RAD54 HELICASE FAMILY"/>
    <property type="match status" value="1"/>
</dbReference>